<gene>
    <name evidence="2" type="ORF">A2519_09860</name>
</gene>
<evidence type="ECO:0000313" key="2">
    <source>
        <dbReference type="EMBL" id="OGK03530.1"/>
    </source>
</evidence>
<dbReference type="EMBL" id="MFYX01000088">
    <property type="protein sequence ID" value="OGK03530.1"/>
    <property type="molecule type" value="Genomic_DNA"/>
</dbReference>
<proteinExistence type="predicted"/>
<dbReference type="GO" id="GO:0000150">
    <property type="term" value="F:DNA strand exchange activity"/>
    <property type="evidence" value="ECO:0007669"/>
    <property type="project" value="InterPro"/>
</dbReference>
<sequence length="92" mass="10637">MAKVSKEQLIQLQKTLKTDAAIGHKFGITRQAIHQLRVKYGIDYNRKKNKERDEKVLAMYKSGKTGFDIAPKTDLSVSQVYRIIKKMGKKRK</sequence>
<reference evidence="2 3" key="1">
    <citation type="journal article" date="2016" name="Nat. Commun.">
        <title>Thousands of microbial genomes shed light on interconnected biogeochemical processes in an aquifer system.</title>
        <authorList>
            <person name="Anantharaman K."/>
            <person name="Brown C.T."/>
            <person name="Hug L.A."/>
            <person name="Sharon I."/>
            <person name="Castelle C.J."/>
            <person name="Probst A.J."/>
            <person name="Thomas B.C."/>
            <person name="Singh A."/>
            <person name="Wilkins M.J."/>
            <person name="Karaoz U."/>
            <person name="Brodie E.L."/>
            <person name="Williams K.H."/>
            <person name="Hubbard S.S."/>
            <person name="Banfield J.F."/>
        </authorList>
    </citation>
    <scope>NUCLEOTIDE SEQUENCE [LARGE SCALE GENOMIC DNA]</scope>
</reference>
<accession>A0A1F7FA47</accession>
<name>A0A1F7FA47_UNCRA</name>
<dbReference type="InterPro" id="IPR006120">
    <property type="entry name" value="Resolvase_HTH_dom"/>
</dbReference>
<feature type="domain" description="Resolvase HTH" evidence="1">
    <location>
        <begin position="47"/>
        <end position="85"/>
    </location>
</feature>
<dbReference type="Gene3D" id="1.10.10.60">
    <property type="entry name" value="Homeodomain-like"/>
    <property type="match status" value="1"/>
</dbReference>
<dbReference type="AlphaFoldDB" id="A0A1F7FA47"/>
<evidence type="ECO:0000313" key="3">
    <source>
        <dbReference type="Proteomes" id="UP000179243"/>
    </source>
</evidence>
<comment type="caution">
    <text evidence="2">The sequence shown here is derived from an EMBL/GenBank/DDBJ whole genome shotgun (WGS) entry which is preliminary data.</text>
</comment>
<evidence type="ECO:0000259" key="1">
    <source>
        <dbReference type="Pfam" id="PF02796"/>
    </source>
</evidence>
<dbReference type="GO" id="GO:0003677">
    <property type="term" value="F:DNA binding"/>
    <property type="evidence" value="ECO:0007669"/>
    <property type="project" value="InterPro"/>
</dbReference>
<organism evidence="2 3">
    <name type="scientific">Candidatus Raymondbacteria bacterium RIFOXYD12_FULL_49_13</name>
    <dbReference type="NCBI Taxonomy" id="1817890"/>
    <lineage>
        <taxon>Bacteria</taxon>
        <taxon>Raymondiibacteriota</taxon>
    </lineage>
</organism>
<dbReference type="Pfam" id="PF02796">
    <property type="entry name" value="HTH_7"/>
    <property type="match status" value="1"/>
</dbReference>
<protein>
    <recommendedName>
        <fullName evidence="1">Resolvase HTH domain-containing protein</fullName>
    </recommendedName>
</protein>
<dbReference type="Proteomes" id="UP000179243">
    <property type="component" value="Unassembled WGS sequence"/>
</dbReference>